<dbReference type="AlphaFoldDB" id="A0A7G8BID7"/>
<evidence type="ECO:0000313" key="2">
    <source>
        <dbReference type="Proteomes" id="UP000515312"/>
    </source>
</evidence>
<dbReference type="RefSeq" id="WP_186743262.1">
    <property type="nucleotide sequence ID" value="NZ_CP060394.1"/>
</dbReference>
<accession>A0A7G8BID7</accession>
<reference evidence="1 2" key="1">
    <citation type="submission" date="2020-08" db="EMBL/GenBank/DDBJ databases">
        <title>Edaphobacter telluris sp. nov. and Acidobacterium dinghuensis sp. nov., two acidobacteria isolated from forest soil.</title>
        <authorList>
            <person name="Fu J."/>
            <person name="Qiu L."/>
        </authorList>
    </citation>
    <scope>NUCLEOTIDE SEQUENCE [LARGE SCALE GENOMIC DNA]</scope>
    <source>
        <strain evidence="1">4Y35</strain>
    </source>
</reference>
<sequence length="152" mass="16847">MSEDAQTRDDANELLNAAVNYARRMLRKYGEFGPFGFSLNEKHELVNETVPRKNMPPDAAMLLELIQEQLAERSGKKEIIAAATAANVTMTKTSAEGFTDALLVEIEHQSGYCIKAFVPYRIGGGQFLGILPRYIRFGAVQVQNGVARLFAH</sequence>
<name>A0A7G8BID7_9BACT</name>
<dbReference type="EMBL" id="CP060394">
    <property type="protein sequence ID" value="QNI32307.1"/>
    <property type="molecule type" value="Genomic_DNA"/>
</dbReference>
<keyword evidence="2" id="KW-1185">Reference proteome</keyword>
<organism evidence="1 2">
    <name type="scientific">Alloacidobacterium dinghuense</name>
    <dbReference type="NCBI Taxonomy" id="2763107"/>
    <lineage>
        <taxon>Bacteria</taxon>
        <taxon>Pseudomonadati</taxon>
        <taxon>Acidobacteriota</taxon>
        <taxon>Terriglobia</taxon>
        <taxon>Terriglobales</taxon>
        <taxon>Acidobacteriaceae</taxon>
        <taxon>Alloacidobacterium</taxon>
    </lineage>
</organism>
<dbReference type="KEGG" id="adin:H7849_25560"/>
<proteinExistence type="predicted"/>
<dbReference type="Proteomes" id="UP000515312">
    <property type="component" value="Chromosome"/>
</dbReference>
<gene>
    <name evidence="1" type="ORF">H7849_25560</name>
</gene>
<evidence type="ECO:0000313" key="1">
    <source>
        <dbReference type="EMBL" id="QNI32307.1"/>
    </source>
</evidence>
<protein>
    <submittedName>
        <fullName evidence="1">Uncharacterized protein</fullName>
    </submittedName>
</protein>